<proteinExistence type="predicted"/>
<name>A0A0G4FDS3_9ALVE</name>
<feature type="compositionally biased region" description="Low complexity" evidence="1">
    <location>
        <begin position="50"/>
        <end position="76"/>
    </location>
</feature>
<dbReference type="EMBL" id="CDMZ01000300">
    <property type="protein sequence ID" value="CEM11324.1"/>
    <property type="molecule type" value="Genomic_DNA"/>
</dbReference>
<evidence type="ECO:0000256" key="1">
    <source>
        <dbReference type="SAM" id="MobiDB-lite"/>
    </source>
</evidence>
<dbReference type="VEuPathDB" id="CryptoDB:Cvel_16503"/>
<organism evidence="2">
    <name type="scientific">Chromera velia CCMP2878</name>
    <dbReference type="NCBI Taxonomy" id="1169474"/>
    <lineage>
        <taxon>Eukaryota</taxon>
        <taxon>Sar</taxon>
        <taxon>Alveolata</taxon>
        <taxon>Colpodellida</taxon>
        <taxon>Chromeraceae</taxon>
        <taxon>Chromera</taxon>
    </lineage>
</organism>
<feature type="region of interest" description="Disordered" evidence="1">
    <location>
        <begin position="1"/>
        <end position="98"/>
    </location>
</feature>
<gene>
    <name evidence="2" type="ORF">Cvel_16503</name>
</gene>
<evidence type="ECO:0000313" key="2">
    <source>
        <dbReference type="EMBL" id="CEM11324.1"/>
    </source>
</evidence>
<reference evidence="2" key="1">
    <citation type="submission" date="2014-11" db="EMBL/GenBank/DDBJ databases">
        <authorList>
            <person name="Otto D Thomas"/>
            <person name="Naeem Raeece"/>
        </authorList>
    </citation>
    <scope>NUCLEOTIDE SEQUENCE</scope>
</reference>
<feature type="compositionally biased region" description="Basic and acidic residues" evidence="1">
    <location>
        <begin position="83"/>
        <end position="98"/>
    </location>
</feature>
<dbReference type="AlphaFoldDB" id="A0A0G4FDS3"/>
<feature type="compositionally biased region" description="Polar residues" evidence="1">
    <location>
        <begin position="30"/>
        <end position="41"/>
    </location>
</feature>
<protein>
    <submittedName>
        <fullName evidence="2">Uncharacterized protein</fullName>
    </submittedName>
</protein>
<accession>A0A0G4FDS3</accession>
<sequence length="98" mass="10204">MNDRHRKQAKIEQGTDAVSRGPDGIAKDVNGTNDGHGNQGSEEGGCLFISPSSSASSFSLSPSSPSPSSLTKPSSPGESNRNAMKEKGESGTNDRHME</sequence>